<dbReference type="VEuPathDB" id="FungiDB:PLEOSDRAFT_153938"/>
<evidence type="ECO:0000256" key="1">
    <source>
        <dbReference type="SAM" id="MobiDB-lite"/>
    </source>
</evidence>
<feature type="region of interest" description="Disordered" evidence="1">
    <location>
        <begin position="177"/>
        <end position="200"/>
    </location>
</feature>
<dbReference type="OrthoDB" id="3250441at2759"/>
<feature type="compositionally biased region" description="Polar residues" evidence="1">
    <location>
        <begin position="184"/>
        <end position="200"/>
    </location>
</feature>
<organism evidence="2 3">
    <name type="scientific">Pleurotus ostreatus (strain PC15)</name>
    <name type="common">Oyster mushroom</name>
    <dbReference type="NCBI Taxonomy" id="1137138"/>
    <lineage>
        <taxon>Eukaryota</taxon>
        <taxon>Fungi</taxon>
        <taxon>Dikarya</taxon>
        <taxon>Basidiomycota</taxon>
        <taxon>Agaricomycotina</taxon>
        <taxon>Agaricomycetes</taxon>
        <taxon>Agaricomycetidae</taxon>
        <taxon>Agaricales</taxon>
        <taxon>Pleurotineae</taxon>
        <taxon>Pleurotaceae</taxon>
        <taxon>Pleurotus</taxon>
    </lineage>
</organism>
<evidence type="ECO:0000313" key="3">
    <source>
        <dbReference type="Proteomes" id="UP000027073"/>
    </source>
</evidence>
<dbReference type="Proteomes" id="UP000027073">
    <property type="component" value="Unassembled WGS sequence"/>
</dbReference>
<dbReference type="AlphaFoldDB" id="A0A067NXI5"/>
<dbReference type="InParanoid" id="A0A067NXI5"/>
<proteinExistence type="predicted"/>
<protein>
    <recommendedName>
        <fullName evidence="4">Protein kinase domain-containing protein</fullName>
    </recommendedName>
</protein>
<dbReference type="EMBL" id="KL198005">
    <property type="protein sequence ID" value="KDQ31720.1"/>
    <property type="molecule type" value="Genomic_DNA"/>
</dbReference>
<dbReference type="SUPFAM" id="SSF56112">
    <property type="entry name" value="Protein kinase-like (PK-like)"/>
    <property type="match status" value="1"/>
</dbReference>
<dbReference type="HOGENOM" id="CLU_013871_2_0_1"/>
<accession>A0A067NXI5</accession>
<sequence>MLQVNVWTDIAGRLPCVASAEIEPSTTPAQIYKVLSMELGWSTRQRFTLYMASPRLHFPETPFALPRLKTKDLLAMRSVPPDDFSLEPLPLDWDAPQLFKNRDELHFVAYEGQTPNERLPSMIFAHIQFEQYAVVSTTPSIIVILSSELIFLFLPSEALDTVSDLRKIFSRDSVVQSGRLRDPPSTSAKSSNLGPAQQADNPAAAFNYRPQDLTPSPLSLYNPAFSAFRRGMADPTENFTFTKEEVECAIEFISISSKYYDDENARMAALRRCSLFPTPKRSQSAWRTSDIQTNMSTIKPNGNIEITLLAIHIFIGFLELKNGVGDGGCDPCEQAQVDFIKVVSSDQYAPVCAVSCCPTFIVSLAGNQLAIWGAVFAEHFFFEPLAFLYVGPQPVCHPGRSPIEMGVREVAKVLQLLDEALDQLTAYYKTLPIQPSVLAPSSTTVYHDNVQFPYWTSFKMGEHMETLAYQQLLAAINDFERTVFLAKMTLKSISPPTRDVVVKFTYQYGEDGHRLLADNNLALTLYHCAYEKTVGMWVVVMDFIKGGTAHQGNKLNAKQGKSLRHAVELLHTKGWVFGDLQEPNVILKPDAVCLIDFEWCGWCEDIDGKGLGARYPTHIATGPDYKWAEGVGPDKFIRKAHDLYRLEQMC</sequence>
<dbReference type="InterPro" id="IPR011009">
    <property type="entry name" value="Kinase-like_dom_sf"/>
</dbReference>
<evidence type="ECO:0008006" key="4">
    <source>
        <dbReference type="Google" id="ProtNLM"/>
    </source>
</evidence>
<evidence type="ECO:0000313" key="2">
    <source>
        <dbReference type="EMBL" id="KDQ31720.1"/>
    </source>
</evidence>
<name>A0A067NXI5_PLEO1</name>
<gene>
    <name evidence="2" type="ORF">PLEOSDRAFT_153938</name>
</gene>
<reference evidence="3" key="1">
    <citation type="journal article" date="2014" name="Proc. Natl. Acad. Sci. U.S.A.">
        <title>Extensive sampling of basidiomycete genomes demonstrates inadequacy of the white-rot/brown-rot paradigm for wood decay fungi.</title>
        <authorList>
            <person name="Riley R."/>
            <person name="Salamov A.A."/>
            <person name="Brown D.W."/>
            <person name="Nagy L.G."/>
            <person name="Floudas D."/>
            <person name="Held B.W."/>
            <person name="Levasseur A."/>
            <person name="Lombard V."/>
            <person name="Morin E."/>
            <person name="Otillar R."/>
            <person name="Lindquist E.A."/>
            <person name="Sun H."/>
            <person name="LaButti K.M."/>
            <person name="Schmutz J."/>
            <person name="Jabbour D."/>
            <person name="Luo H."/>
            <person name="Baker S.E."/>
            <person name="Pisabarro A.G."/>
            <person name="Walton J.D."/>
            <person name="Blanchette R.A."/>
            <person name="Henrissat B."/>
            <person name="Martin F."/>
            <person name="Cullen D."/>
            <person name="Hibbett D.S."/>
            <person name="Grigoriev I.V."/>
        </authorList>
    </citation>
    <scope>NUCLEOTIDE SEQUENCE [LARGE SCALE GENOMIC DNA]</scope>
    <source>
        <strain evidence="3">PC15</strain>
    </source>
</reference>